<dbReference type="InterPro" id="IPR055124">
    <property type="entry name" value="PIN-like_DDX60"/>
</dbReference>
<dbReference type="EMBL" id="OV696690">
    <property type="protein sequence ID" value="CAH1266612.1"/>
    <property type="molecule type" value="Genomic_DNA"/>
</dbReference>
<keyword evidence="9" id="KW-1185">Reference proteome</keyword>
<dbReference type="PROSITE" id="PS51194">
    <property type="entry name" value="HELICASE_CTER"/>
    <property type="match status" value="1"/>
</dbReference>
<sequence>MAGREEIPDSWEQLDGEPDITKDLDEDSAAEVPDGETPDTADSSDDSYEDPEEEASLRPNSAVFNSPRRLSSDEDDSDTADSESGETDCEMEDEDDGEISSAAKLCLKHLPADNHIKPEWVSLLHDFVDSELFIIDGDSLLLELLSEVNLDWSSGGQYLHFIFLLERFLHTFHQLGAIFHIVFLRDMHILWTGCPSMMLAREVMILHLQQNTPYTVTTDIPSADSPDWREYLQKNRPAFVAISDGNQNLPLGLPKKAVVSVFKTLLLHVLSPGVNCVFMSEIEHTATKAFGFYLECRPHKMLLWFKAYFSRYRKEGQHPSMLSVLQHNKTEDCKNKEQLRGKVMAVKQLGPSLPGGVRDVVTVLACAQVLDQGLTTADAQITEDIVRMFLLHVVLLRHLSLKQRAQQLRDFNKAPFSFPDELLSHVMDQVQVHMVDILQECRNLVGEMETKFLCDIMDGRLFLQLSYLILEAHSRGQQASLLSEDLCCELEDLWSIVTDISQSDLGPAIPVIVSPVDRTEGKNHPTDQQEQNAHSVSDQLKALGINSRAAFFPVSNQLVDVFAGSVNKCLTHLDRTDREVTAAITENQDFDETYHWHSGKPLADDYDNTKDNFNHEQLPTDKWERMKVLKGKQKFSRHMQSYGESLEGPGFQKVPIVVRQKSDQKQEEKERKKKERQEKAKTAKQKTVKKSNKDLIKEAHKKKEEEAKTSQMLQQWQTLKASLKSSKAAKSIQELERFLERCGREQVPLVGTEVQINILQHKLDMWKVQCSKGGGDSGDSGHPNLKTAVDIVQTVSNIVDKYGQHLKPKQKQDLAGALRLLGLSDMVGYMDADMLSEGGEQSMLAEGSKTKTSKRKDEDMKKYSVQMSSNRFQLQHMGHLLKREGRQDADPRVQQFIPDTWQRELLDAVDNNESALIVAPTSSGKTYASYYCMEKVLRDGDDGVVVYVSPTKALVNQVAATVYARFSNKTMPDGMSVYGVFTRDYRHNALNCQILVTVPQCLEILLLAPHRQKWAQKLRYVIFDEVHCMGSEIGAEVWEHLLLLVPCPFLALSATISNPHDLQSWLQSAKDFQKQSDGQAKQKKKANPQLYNVRLVVYGERYSDLEKYVYLPCSNSQDSLVPMHPYSVLTLKQLQDNFDNPEGAFPRDLTLSPREALQLYDTMAKVWPERDSLKALEADAYCGFTTRDRLLITKAQARKYEADLKRELLTWLTEHQLEKVDCVLRMLNSHMVMQQSTCAQELKPVDITSRVFLKDQIVELLDKLKQEDKLPALVFTFDRGLIEDLVDIVDVTLSEMQMETLKNMGVTQSSIKKDRAMIRKVEKGKKRVRDKEQRASNILEAKDMPDAERVNQDSANWRLAFLKHSFVSEGLHSSEELEKYKKRIYLPDDHPLKRGLRRGIGYHHAGMNAKERQAVETMFRNKHLKVVCATATLALGIHMPCKTVVFAGDSVFLDALEYRQMSGRAGRRGFDPVGNVVFFGLPRPKVNRLLAANVPRLTGNYPLTSSLVLRIMLLTTRADDKTDAFNKALNLLKHPFLSHDKPHFQDQLQHHFLFSVQFLMRQGLLDLEGTPQGMAGLASHLHYHEPSNFVLVWLLQKGIFHQICVPKHGSSTDFSDEVLRQLVLILANLFGRLYLPAFNTPETVKGMQRRRELSQSKLILEDLPDVVSSSIKEYNQQTRKLFHSYLCTVAEALAPQLGQETSLPASQIEFLSPGTGGLPSDSSQTLLAKLQQSQIHYSVVSAFAGLSGLNDDKLQESNNMFESVRQGLYMDRNSAPTFPLEKHDRRGRRQYLNSYALDCFKHQSYDAIIKDNSLRTGFAFQALKDFKMTIKSIYTALEQLGPEEDNVVRAFRQLAERYEEAFNNAFNIKSKT</sequence>
<accession>A0A8K0ES31</accession>
<dbReference type="Pfam" id="PF00271">
    <property type="entry name" value="Helicase_C"/>
    <property type="match status" value="1"/>
</dbReference>
<feature type="domain" description="Helicase C-terminal" evidence="7">
    <location>
        <begin position="1354"/>
        <end position="1515"/>
    </location>
</feature>
<evidence type="ECO:0000256" key="5">
    <source>
        <dbReference type="SAM" id="MobiDB-lite"/>
    </source>
</evidence>
<feature type="domain" description="Helicase ATP-binding" evidence="6">
    <location>
        <begin position="906"/>
        <end position="1074"/>
    </location>
</feature>
<dbReference type="Gene3D" id="3.40.50.300">
    <property type="entry name" value="P-loop containing nucleotide triphosphate hydrolases"/>
    <property type="match status" value="2"/>
</dbReference>
<dbReference type="GO" id="GO:0004386">
    <property type="term" value="F:helicase activity"/>
    <property type="evidence" value="ECO:0007669"/>
    <property type="project" value="UniProtKB-KW"/>
</dbReference>
<evidence type="ECO:0000259" key="7">
    <source>
        <dbReference type="PROSITE" id="PS51194"/>
    </source>
</evidence>
<dbReference type="InterPro" id="IPR059032">
    <property type="entry name" value="WHD_DDX60"/>
</dbReference>
<dbReference type="CDD" id="cd18795">
    <property type="entry name" value="SF2_C_Ski2"/>
    <property type="match status" value="1"/>
</dbReference>
<dbReference type="InterPro" id="IPR014001">
    <property type="entry name" value="Helicase_ATP-bd"/>
</dbReference>
<dbReference type="PANTHER" id="PTHR44533:SF4">
    <property type="entry name" value="DEAD_H RNA HELICASE, PUTATIVE-RELATED"/>
    <property type="match status" value="1"/>
</dbReference>
<dbReference type="FunFam" id="3.40.50.300:FF:001039">
    <property type="entry name" value="ATP-dependent RNA helicase DDX60"/>
    <property type="match status" value="1"/>
</dbReference>
<feature type="compositionally biased region" description="Acidic residues" evidence="5">
    <location>
        <begin position="73"/>
        <end position="96"/>
    </location>
</feature>
<dbReference type="InterPro" id="IPR011545">
    <property type="entry name" value="DEAD/DEAH_box_helicase_dom"/>
</dbReference>
<evidence type="ECO:0000256" key="2">
    <source>
        <dbReference type="ARBA" id="ARBA00022801"/>
    </source>
</evidence>
<keyword evidence="4" id="KW-0067">ATP-binding</keyword>
<evidence type="ECO:0000259" key="6">
    <source>
        <dbReference type="PROSITE" id="PS51192"/>
    </source>
</evidence>
<feature type="compositionally biased region" description="Basic and acidic residues" evidence="5">
    <location>
        <begin position="660"/>
        <end position="681"/>
    </location>
</feature>
<feature type="compositionally biased region" description="Acidic residues" evidence="5">
    <location>
        <begin position="8"/>
        <end position="54"/>
    </location>
</feature>
<keyword evidence="2" id="KW-0378">Hydrolase</keyword>
<keyword evidence="3" id="KW-0347">Helicase</keyword>
<evidence type="ECO:0000256" key="3">
    <source>
        <dbReference type="ARBA" id="ARBA00022806"/>
    </source>
</evidence>
<dbReference type="SUPFAM" id="SSF52540">
    <property type="entry name" value="P-loop containing nucleoside triphosphate hydrolases"/>
    <property type="match status" value="1"/>
</dbReference>
<feature type="region of interest" description="Disordered" evidence="5">
    <location>
        <begin position="1"/>
        <end position="96"/>
    </location>
</feature>
<dbReference type="Pfam" id="PF26076">
    <property type="entry name" value="WHD_DDX60"/>
    <property type="match status" value="1"/>
</dbReference>
<gene>
    <name evidence="8" type="primary">DDX60</name>
    <name evidence="8" type="ORF">BLAG_LOCUS20163</name>
</gene>
<evidence type="ECO:0000256" key="4">
    <source>
        <dbReference type="ARBA" id="ARBA00022840"/>
    </source>
</evidence>
<dbReference type="PANTHER" id="PTHR44533">
    <property type="entry name" value="DEAD/H RNA HELICASE, PUTATIVE-RELATED"/>
    <property type="match status" value="1"/>
</dbReference>
<dbReference type="InterPro" id="IPR001650">
    <property type="entry name" value="Helicase_C-like"/>
</dbReference>
<dbReference type="InterPro" id="IPR052431">
    <property type="entry name" value="SKI2_subfamily_helicases"/>
</dbReference>
<dbReference type="Pfam" id="PF00270">
    <property type="entry name" value="DEAD"/>
    <property type="match status" value="1"/>
</dbReference>
<dbReference type="Pfam" id="PF23002">
    <property type="entry name" value="PIN-like_DDX60"/>
    <property type="match status" value="1"/>
</dbReference>
<reference evidence="8" key="1">
    <citation type="submission" date="2022-01" db="EMBL/GenBank/DDBJ databases">
        <authorList>
            <person name="Braso-Vives M."/>
        </authorList>
    </citation>
    <scope>NUCLEOTIDE SEQUENCE</scope>
</reference>
<dbReference type="SMART" id="SM00490">
    <property type="entry name" value="HELICc"/>
    <property type="match status" value="1"/>
</dbReference>
<dbReference type="SMART" id="SM00487">
    <property type="entry name" value="DEXDc"/>
    <property type="match status" value="1"/>
</dbReference>
<dbReference type="InterPro" id="IPR027417">
    <property type="entry name" value="P-loop_NTPase"/>
</dbReference>
<dbReference type="Pfam" id="PF26167">
    <property type="entry name" value="TPR_DDX60"/>
    <property type="match status" value="1"/>
</dbReference>
<dbReference type="CDD" id="cd18025">
    <property type="entry name" value="DEXHc_DDX60"/>
    <property type="match status" value="1"/>
</dbReference>
<dbReference type="GO" id="GO:0003676">
    <property type="term" value="F:nucleic acid binding"/>
    <property type="evidence" value="ECO:0007669"/>
    <property type="project" value="InterPro"/>
</dbReference>
<keyword evidence="1" id="KW-0547">Nucleotide-binding</keyword>
<name>A0A8K0ES31_BRALA</name>
<dbReference type="GO" id="GO:0016787">
    <property type="term" value="F:hydrolase activity"/>
    <property type="evidence" value="ECO:0007669"/>
    <property type="project" value="UniProtKB-KW"/>
</dbReference>
<dbReference type="PROSITE" id="PS51192">
    <property type="entry name" value="HELICASE_ATP_BIND_1"/>
    <property type="match status" value="1"/>
</dbReference>
<feature type="region of interest" description="Disordered" evidence="5">
    <location>
        <begin position="653"/>
        <end position="693"/>
    </location>
</feature>
<evidence type="ECO:0000313" key="8">
    <source>
        <dbReference type="EMBL" id="CAH1266612.1"/>
    </source>
</evidence>
<evidence type="ECO:0000313" key="9">
    <source>
        <dbReference type="Proteomes" id="UP000838412"/>
    </source>
</evidence>
<dbReference type="GO" id="GO:0005737">
    <property type="term" value="C:cytoplasm"/>
    <property type="evidence" value="ECO:0007669"/>
    <property type="project" value="TreeGrafter"/>
</dbReference>
<dbReference type="OrthoDB" id="64767at2759"/>
<organism evidence="8 9">
    <name type="scientific">Branchiostoma lanceolatum</name>
    <name type="common">Common lancelet</name>
    <name type="synonym">Amphioxus lanceolatum</name>
    <dbReference type="NCBI Taxonomy" id="7740"/>
    <lineage>
        <taxon>Eukaryota</taxon>
        <taxon>Metazoa</taxon>
        <taxon>Chordata</taxon>
        <taxon>Cephalochordata</taxon>
        <taxon>Leptocardii</taxon>
        <taxon>Amphioxiformes</taxon>
        <taxon>Branchiostomatidae</taxon>
        <taxon>Branchiostoma</taxon>
    </lineage>
</organism>
<dbReference type="Proteomes" id="UP000838412">
    <property type="component" value="Chromosome 5"/>
</dbReference>
<dbReference type="GO" id="GO:0005524">
    <property type="term" value="F:ATP binding"/>
    <property type="evidence" value="ECO:0007669"/>
    <property type="project" value="UniProtKB-KW"/>
</dbReference>
<feature type="region of interest" description="Disordered" evidence="5">
    <location>
        <begin position="840"/>
        <end position="860"/>
    </location>
</feature>
<protein>
    <submittedName>
        <fullName evidence="8">DDX60 protein</fullName>
    </submittedName>
</protein>
<evidence type="ECO:0000256" key="1">
    <source>
        <dbReference type="ARBA" id="ARBA00022741"/>
    </source>
</evidence>
<proteinExistence type="predicted"/>